<dbReference type="RefSeq" id="WP_087145917.1">
    <property type="nucleotide sequence ID" value="NZ_FUKJ01000050.1"/>
</dbReference>
<keyword evidence="2" id="KW-1185">Reference proteome</keyword>
<sequence length="124" mass="14239">MPTKIVDFSARSKIIHDEPFHVHFWECKPEEYLEFLGNPREFLVSMGIEIPEDCRIETTIENHDWLGKHAPGLVSENGTIICNVGGGNIARSVYRIVSYGHDHSTVGKYKKNLLHSIHEEERHC</sequence>
<proteinExistence type="predicted"/>
<evidence type="ECO:0000313" key="2">
    <source>
        <dbReference type="Proteomes" id="UP000195442"/>
    </source>
</evidence>
<gene>
    <name evidence="1" type="ORF">CRENPOLYSF2_1430004</name>
</gene>
<evidence type="ECO:0000313" key="1">
    <source>
        <dbReference type="EMBL" id="SJM90028.1"/>
    </source>
</evidence>
<dbReference type="OrthoDB" id="9010585at2"/>
<name>A0A1R4H1B8_9GAMM</name>
<accession>A0A1R4H1B8</accession>
<protein>
    <submittedName>
        <fullName evidence="1">Uncharacterized protein</fullName>
    </submittedName>
</protein>
<dbReference type="AlphaFoldDB" id="A0A1R4H1B8"/>
<dbReference type="Proteomes" id="UP000195442">
    <property type="component" value="Unassembled WGS sequence"/>
</dbReference>
<reference evidence="2" key="1">
    <citation type="submission" date="2017-02" db="EMBL/GenBank/DDBJ databases">
        <authorList>
            <person name="Daims H."/>
        </authorList>
    </citation>
    <scope>NUCLEOTIDE SEQUENCE [LARGE SCALE GENOMIC DNA]</scope>
</reference>
<organism evidence="1 2">
    <name type="scientific">Crenothrix polyspora</name>
    <dbReference type="NCBI Taxonomy" id="360316"/>
    <lineage>
        <taxon>Bacteria</taxon>
        <taxon>Pseudomonadati</taxon>
        <taxon>Pseudomonadota</taxon>
        <taxon>Gammaproteobacteria</taxon>
        <taxon>Methylococcales</taxon>
        <taxon>Crenotrichaceae</taxon>
        <taxon>Crenothrix</taxon>
    </lineage>
</organism>
<dbReference type="EMBL" id="FUKJ01000050">
    <property type="protein sequence ID" value="SJM90028.1"/>
    <property type="molecule type" value="Genomic_DNA"/>
</dbReference>